<keyword evidence="3" id="KW-1185">Reference proteome</keyword>
<evidence type="ECO:0000313" key="3">
    <source>
        <dbReference type="Proteomes" id="UP000799640"/>
    </source>
</evidence>
<dbReference type="EMBL" id="ML996705">
    <property type="protein sequence ID" value="KAF2396908.1"/>
    <property type="molecule type" value="Genomic_DNA"/>
</dbReference>
<protein>
    <submittedName>
        <fullName evidence="2">Uncharacterized protein</fullName>
    </submittedName>
</protein>
<organism evidence="2 3">
    <name type="scientific">Trichodelitschia bisporula</name>
    <dbReference type="NCBI Taxonomy" id="703511"/>
    <lineage>
        <taxon>Eukaryota</taxon>
        <taxon>Fungi</taxon>
        <taxon>Dikarya</taxon>
        <taxon>Ascomycota</taxon>
        <taxon>Pezizomycotina</taxon>
        <taxon>Dothideomycetes</taxon>
        <taxon>Dothideomycetes incertae sedis</taxon>
        <taxon>Phaeotrichales</taxon>
        <taxon>Phaeotrichaceae</taxon>
        <taxon>Trichodelitschia</taxon>
    </lineage>
</organism>
<feature type="compositionally biased region" description="Pro residues" evidence="1">
    <location>
        <begin position="86"/>
        <end position="95"/>
    </location>
</feature>
<feature type="region of interest" description="Disordered" evidence="1">
    <location>
        <begin position="1"/>
        <end position="95"/>
    </location>
</feature>
<feature type="compositionally biased region" description="Polar residues" evidence="1">
    <location>
        <begin position="30"/>
        <end position="51"/>
    </location>
</feature>
<gene>
    <name evidence="2" type="ORF">EJ06DRAFT_177899</name>
</gene>
<sequence>MGWDAPPSMLRSRPNPRPRYLKRHKKTWTRSESPSQHPTTPQRTKSASASSAYPKRDTSPCSSGPAAVCAGYSRRTRPAPWDSPAAPSPPLPFPPYRRAPPSLRCSPSCHRGLGALVRARDGEGVAYAVLAARSTSFRR</sequence>
<reference evidence="2" key="1">
    <citation type="journal article" date="2020" name="Stud. Mycol.">
        <title>101 Dothideomycetes genomes: a test case for predicting lifestyles and emergence of pathogens.</title>
        <authorList>
            <person name="Haridas S."/>
            <person name="Albert R."/>
            <person name="Binder M."/>
            <person name="Bloem J."/>
            <person name="Labutti K."/>
            <person name="Salamov A."/>
            <person name="Andreopoulos B."/>
            <person name="Baker S."/>
            <person name="Barry K."/>
            <person name="Bills G."/>
            <person name="Bluhm B."/>
            <person name="Cannon C."/>
            <person name="Castanera R."/>
            <person name="Culley D."/>
            <person name="Daum C."/>
            <person name="Ezra D."/>
            <person name="Gonzalez J."/>
            <person name="Henrissat B."/>
            <person name="Kuo A."/>
            <person name="Liang C."/>
            <person name="Lipzen A."/>
            <person name="Lutzoni F."/>
            <person name="Magnuson J."/>
            <person name="Mondo S."/>
            <person name="Nolan M."/>
            <person name="Ohm R."/>
            <person name="Pangilinan J."/>
            <person name="Park H.-J."/>
            <person name="Ramirez L."/>
            <person name="Alfaro M."/>
            <person name="Sun H."/>
            <person name="Tritt A."/>
            <person name="Yoshinaga Y."/>
            <person name="Zwiers L.-H."/>
            <person name="Turgeon B."/>
            <person name="Goodwin S."/>
            <person name="Spatafora J."/>
            <person name="Crous P."/>
            <person name="Grigoriev I."/>
        </authorList>
    </citation>
    <scope>NUCLEOTIDE SEQUENCE</scope>
    <source>
        <strain evidence="2">CBS 262.69</strain>
    </source>
</reference>
<dbReference type="AlphaFoldDB" id="A0A6G1HLG6"/>
<feature type="compositionally biased region" description="Basic residues" evidence="1">
    <location>
        <begin position="14"/>
        <end position="28"/>
    </location>
</feature>
<name>A0A6G1HLG6_9PEZI</name>
<proteinExistence type="predicted"/>
<evidence type="ECO:0000313" key="2">
    <source>
        <dbReference type="EMBL" id="KAF2396908.1"/>
    </source>
</evidence>
<accession>A0A6G1HLG6</accession>
<evidence type="ECO:0000256" key="1">
    <source>
        <dbReference type="SAM" id="MobiDB-lite"/>
    </source>
</evidence>
<dbReference type="Proteomes" id="UP000799640">
    <property type="component" value="Unassembled WGS sequence"/>
</dbReference>